<evidence type="ECO:0000256" key="1">
    <source>
        <dbReference type="ARBA" id="ARBA00004196"/>
    </source>
</evidence>
<dbReference type="InterPro" id="IPR001638">
    <property type="entry name" value="Solute-binding_3/MltF_N"/>
</dbReference>
<dbReference type="PROSITE" id="PS51257">
    <property type="entry name" value="PROKAR_LIPOPROTEIN"/>
    <property type="match status" value="1"/>
</dbReference>
<comment type="caution">
    <text evidence="7">The sequence shown here is derived from an EMBL/GenBank/DDBJ whole genome shotgun (WGS) entry which is preliminary data.</text>
</comment>
<keyword evidence="8" id="KW-1185">Reference proteome</keyword>
<dbReference type="SMART" id="SM00062">
    <property type="entry name" value="PBPb"/>
    <property type="match status" value="1"/>
</dbReference>
<organism evidence="7 8">
    <name type="scientific">Alkalibacterium iburiense</name>
    <dbReference type="NCBI Taxonomy" id="290589"/>
    <lineage>
        <taxon>Bacteria</taxon>
        <taxon>Bacillati</taxon>
        <taxon>Bacillota</taxon>
        <taxon>Bacilli</taxon>
        <taxon>Lactobacillales</taxon>
        <taxon>Carnobacteriaceae</taxon>
        <taxon>Alkalibacterium</taxon>
    </lineage>
</organism>
<dbReference type="Pfam" id="PF00497">
    <property type="entry name" value="SBP_bac_3"/>
    <property type="match status" value="1"/>
</dbReference>
<accession>A0ABN0XH93</accession>
<evidence type="ECO:0000259" key="6">
    <source>
        <dbReference type="SMART" id="SM00062"/>
    </source>
</evidence>
<protein>
    <submittedName>
        <fullName evidence="7">Amino acid ABC transporter substrate-binding protein</fullName>
    </submittedName>
</protein>
<evidence type="ECO:0000256" key="2">
    <source>
        <dbReference type="ARBA" id="ARBA00010333"/>
    </source>
</evidence>
<feature type="domain" description="Solute-binding protein family 3/N-terminal" evidence="6">
    <location>
        <begin position="34"/>
        <end position="259"/>
    </location>
</feature>
<gene>
    <name evidence="7" type="ORF">GCM10008932_15680</name>
</gene>
<dbReference type="EMBL" id="BAAACW010000096">
    <property type="protein sequence ID" value="GAA0364103.1"/>
    <property type="molecule type" value="Genomic_DNA"/>
</dbReference>
<dbReference type="SUPFAM" id="SSF53850">
    <property type="entry name" value="Periplasmic binding protein-like II"/>
    <property type="match status" value="1"/>
</dbReference>
<feature type="signal peptide" evidence="5">
    <location>
        <begin position="1"/>
        <end position="19"/>
    </location>
</feature>
<evidence type="ECO:0000256" key="5">
    <source>
        <dbReference type="SAM" id="SignalP"/>
    </source>
</evidence>
<proteinExistence type="inferred from homology"/>
<evidence type="ECO:0000256" key="3">
    <source>
        <dbReference type="ARBA" id="ARBA00022729"/>
    </source>
</evidence>
<dbReference type="PANTHER" id="PTHR35936:SF34">
    <property type="entry name" value="ABC TRANSPORTER EXTRACELLULAR-BINDING PROTEIN YCKB-RELATED"/>
    <property type="match status" value="1"/>
</dbReference>
<evidence type="ECO:0000313" key="7">
    <source>
        <dbReference type="EMBL" id="GAA0364103.1"/>
    </source>
</evidence>
<reference evidence="7 8" key="1">
    <citation type="journal article" date="2019" name="Int. J. Syst. Evol. Microbiol.">
        <title>The Global Catalogue of Microorganisms (GCM) 10K type strain sequencing project: providing services to taxonomists for standard genome sequencing and annotation.</title>
        <authorList>
            <consortium name="The Broad Institute Genomics Platform"/>
            <consortium name="The Broad Institute Genome Sequencing Center for Infectious Disease"/>
            <person name="Wu L."/>
            <person name="Ma J."/>
        </authorList>
    </citation>
    <scope>NUCLEOTIDE SEQUENCE [LARGE SCALE GENOMIC DNA]</scope>
    <source>
        <strain evidence="7 8">JCM 12662</strain>
    </source>
</reference>
<keyword evidence="3 5" id="KW-0732">Signal</keyword>
<name>A0ABN0XH93_9LACT</name>
<comment type="subcellular location">
    <subcellularLocation>
        <location evidence="1">Cell envelope</location>
    </subcellularLocation>
</comment>
<sequence>MIKRMSIVASMMTVGLVVAGCSADEETGQAKEESYIIGLDDTFAPMGFRNDDDELVGFDIELAEAVAEDIGVEFTFQPIDWAMKETELNGGNIDMIWNGYTITDERAEQVAFGTAYMENSQLIITLEGNGIDTKEDLAGKNVAAQQSSSAVDAIESDPSNIIEEFANGEVVQYPSNNEVFNDLITGRSDAIVVDETLGRFYMNQNPSDDYKVLEDNFGEEEYAVGFRKEDDDLRERVDQSLEKLMNDGTYEDIYDNWFD</sequence>
<dbReference type="CDD" id="cd00996">
    <property type="entry name" value="PBP2_AatB_like"/>
    <property type="match status" value="1"/>
</dbReference>
<dbReference type="PANTHER" id="PTHR35936">
    <property type="entry name" value="MEMBRANE-BOUND LYTIC MUREIN TRANSGLYCOSYLASE F"/>
    <property type="match status" value="1"/>
</dbReference>
<dbReference type="Proteomes" id="UP001501166">
    <property type="component" value="Unassembled WGS sequence"/>
</dbReference>
<feature type="chain" id="PRO_5045316973" evidence="5">
    <location>
        <begin position="20"/>
        <end position="259"/>
    </location>
</feature>
<evidence type="ECO:0000256" key="4">
    <source>
        <dbReference type="RuleBase" id="RU003744"/>
    </source>
</evidence>
<evidence type="ECO:0000313" key="8">
    <source>
        <dbReference type="Proteomes" id="UP001501166"/>
    </source>
</evidence>
<dbReference type="Gene3D" id="3.40.190.10">
    <property type="entry name" value="Periplasmic binding protein-like II"/>
    <property type="match status" value="2"/>
</dbReference>
<dbReference type="RefSeq" id="WP_343755422.1">
    <property type="nucleotide sequence ID" value="NZ_BAAACW010000096.1"/>
</dbReference>
<dbReference type="PROSITE" id="PS01039">
    <property type="entry name" value="SBP_BACTERIAL_3"/>
    <property type="match status" value="1"/>
</dbReference>
<dbReference type="InterPro" id="IPR018313">
    <property type="entry name" value="SBP_3_CS"/>
</dbReference>
<comment type="similarity">
    <text evidence="2 4">Belongs to the bacterial solute-binding protein 3 family.</text>
</comment>